<organism evidence="6 7">
    <name type="scientific">Bordetella ansorpii</name>
    <dbReference type="NCBI Taxonomy" id="288768"/>
    <lineage>
        <taxon>Bacteria</taxon>
        <taxon>Pseudomonadati</taxon>
        <taxon>Pseudomonadota</taxon>
        <taxon>Betaproteobacteria</taxon>
        <taxon>Burkholderiales</taxon>
        <taxon>Alcaligenaceae</taxon>
        <taxon>Bordetella</taxon>
    </lineage>
</organism>
<dbReference type="Pfam" id="PF03466">
    <property type="entry name" value="LysR_substrate"/>
    <property type="match status" value="1"/>
</dbReference>
<dbReference type="Gene3D" id="1.10.10.10">
    <property type="entry name" value="Winged helix-like DNA-binding domain superfamily/Winged helix DNA-binding domain"/>
    <property type="match status" value="1"/>
</dbReference>
<evidence type="ECO:0000256" key="2">
    <source>
        <dbReference type="ARBA" id="ARBA00023015"/>
    </source>
</evidence>
<dbReference type="RefSeq" id="WP_066413424.1">
    <property type="nucleotide sequence ID" value="NZ_FKBS01000014.1"/>
</dbReference>
<dbReference type="FunFam" id="1.10.10.10:FF:000001">
    <property type="entry name" value="LysR family transcriptional regulator"/>
    <property type="match status" value="1"/>
</dbReference>
<feature type="domain" description="HTH lysR-type" evidence="5">
    <location>
        <begin position="8"/>
        <end position="65"/>
    </location>
</feature>
<dbReference type="PANTHER" id="PTHR30537:SF5">
    <property type="entry name" value="HTH-TYPE TRANSCRIPTIONAL ACTIVATOR TTDR-RELATED"/>
    <property type="match status" value="1"/>
</dbReference>
<dbReference type="AlphaFoldDB" id="A0A157PNR2"/>
<dbReference type="InterPro" id="IPR036388">
    <property type="entry name" value="WH-like_DNA-bd_sf"/>
</dbReference>
<evidence type="ECO:0000313" key="6">
    <source>
        <dbReference type="EMBL" id="SAI35177.1"/>
    </source>
</evidence>
<dbReference type="PROSITE" id="PS50931">
    <property type="entry name" value="HTH_LYSR"/>
    <property type="match status" value="1"/>
</dbReference>
<dbReference type="Pfam" id="PF00126">
    <property type="entry name" value="HTH_1"/>
    <property type="match status" value="1"/>
</dbReference>
<dbReference type="PANTHER" id="PTHR30537">
    <property type="entry name" value="HTH-TYPE TRANSCRIPTIONAL REGULATOR"/>
    <property type="match status" value="1"/>
</dbReference>
<keyword evidence="3" id="KW-0238">DNA-binding</keyword>
<dbReference type="InterPro" id="IPR000847">
    <property type="entry name" value="LysR_HTH_N"/>
</dbReference>
<dbReference type="GO" id="GO:0003700">
    <property type="term" value="F:DNA-binding transcription factor activity"/>
    <property type="evidence" value="ECO:0007669"/>
    <property type="project" value="InterPro"/>
</dbReference>
<dbReference type="SUPFAM" id="SSF46785">
    <property type="entry name" value="Winged helix' DNA-binding domain"/>
    <property type="match status" value="1"/>
</dbReference>
<protein>
    <submittedName>
        <fullName evidence="6">LysR family transcriptional regulator</fullName>
    </submittedName>
</protein>
<dbReference type="Proteomes" id="UP000077037">
    <property type="component" value="Unassembled WGS sequence"/>
</dbReference>
<accession>A0A157PNR2</accession>
<evidence type="ECO:0000256" key="1">
    <source>
        <dbReference type="ARBA" id="ARBA00009437"/>
    </source>
</evidence>
<keyword evidence="4" id="KW-0804">Transcription</keyword>
<dbReference type="InterPro" id="IPR036390">
    <property type="entry name" value="WH_DNA-bd_sf"/>
</dbReference>
<dbReference type="CDD" id="cd08422">
    <property type="entry name" value="PBP2_CrgA_like"/>
    <property type="match status" value="1"/>
</dbReference>
<proteinExistence type="inferred from homology"/>
<sequence length="304" mass="33767">MTRHFDDLQLGSIEMFCLAAELNSFTAAANAAGVTPAAVSRSVSRLEARLGIRLFIRSTRHIRLSDEGRAYFEQVRPAIAQLVEAERQVGSPAGRLRISLPTPYAHYRVLPLLPAFRAQYPEIDVHVHISNRNVDFSDDAYDLSIRGRAPDDSALVARKLEDAELVVVASPQYLRSRGEPLTLQDLPAHECIQFERPSSGRRIPWTFRQDGRMLDIATHGAYGTAEDVLGGVTLARAGAGLFQTYRFAVEEDLRRGTLAEVLTPYGGSTRPFLLLYPHARHVPRRVRALLDFLLDKLSSGINPA</sequence>
<dbReference type="EMBL" id="FKBS01000014">
    <property type="protein sequence ID" value="SAI35177.1"/>
    <property type="molecule type" value="Genomic_DNA"/>
</dbReference>
<reference evidence="6 7" key="1">
    <citation type="submission" date="2016-03" db="EMBL/GenBank/DDBJ databases">
        <authorList>
            <consortium name="Pathogen Informatics"/>
        </authorList>
    </citation>
    <scope>NUCLEOTIDE SEQUENCE [LARGE SCALE GENOMIC DNA]</scope>
    <source>
        <strain evidence="6 7">NCTC13364</strain>
    </source>
</reference>
<evidence type="ECO:0000256" key="3">
    <source>
        <dbReference type="ARBA" id="ARBA00023125"/>
    </source>
</evidence>
<dbReference type="OrthoDB" id="9810065at2"/>
<gene>
    <name evidence="6" type="primary">gcvA_7</name>
    <name evidence="6" type="ORF">SAMEA1982600_02882</name>
</gene>
<dbReference type="PRINTS" id="PR00039">
    <property type="entry name" value="HTHLYSR"/>
</dbReference>
<name>A0A157PNR2_9BORD</name>
<dbReference type="InterPro" id="IPR005119">
    <property type="entry name" value="LysR_subst-bd"/>
</dbReference>
<evidence type="ECO:0000259" key="5">
    <source>
        <dbReference type="PROSITE" id="PS50931"/>
    </source>
</evidence>
<evidence type="ECO:0000313" key="7">
    <source>
        <dbReference type="Proteomes" id="UP000077037"/>
    </source>
</evidence>
<dbReference type="Gene3D" id="3.40.190.290">
    <property type="match status" value="1"/>
</dbReference>
<comment type="similarity">
    <text evidence="1">Belongs to the LysR transcriptional regulatory family.</text>
</comment>
<dbReference type="GO" id="GO:0003677">
    <property type="term" value="F:DNA binding"/>
    <property type="evidence" value="ECO:0007669"/>
    <property type="project" value="UniProtKB-KW"/>
</dbReference>
<dbReference type="InterPro" id="IPR058163">
    <property type="entry name" value="LysR-type_TF_proteobact-type"/>
</dbReference>
<keyword evidence="2" id="KW-0805">Transcription regulation</keyword>
<evidence type="ECO:0000256" key="4">
    <source>
        <dbReference type="ARBA" id="ARBA00023163"/>
    </source>
</evidence>
<dbReference type="SUPFAM" id="SSF53850">
    <property type="entry name" value="Periplasmic binding protein-like II"/>
    <property type="match status" value="1"/>
</dbReference>